<dbReference type="Gene3D" id="2.60.40.60">
    <property type="entry name" value="Cadherins"/>
    <property type="match status" value="6"/>
</dbReference>
<dbReference type="InterPro" id="IPR050174">
    <property type="entry name" value="Protocadherin/Cadherin-CA"/>
</dbReference>
<feature type="domain" description="Cadherin" evidence="10">
    <location>
        <begin position="224"/>
        <end position="354"/>
    </location>
</feature>
<evidence type="ECO:0000256" key="8">
    <source>
        <dbReference type="PROSITE-ProRule" id="PRU00043"/>
    </source>
</evidence>
<dbReference type="CDD" id="cd12087">
    <property type="entry name" value="TM_EGFR-like"/>
    <property type="match status" value="1"/>
</dbReference>
<accession>A0A4E0S0N1</accession>
<evidence type="ECO:0000256" key="2">
    <source>
        <dbReference type="ARBA" id="ARBA00022692"/>
    </source>
</evidence>
<dbReference type="InterPro" id="IPR002126">
    <property type="entry name" value="Cadherin-like_dom"/>
</dbReference>
<proteinExistence type="predicted"/>
<evidence type="ECO:0000256" key="9">
    <source>
        <dbReference type="SAM" id="Phobius"/>
    </source>
</evidence>
<dbReference type="PROSITE" id="PS00232">
    <property type="entry name" value="CADHERIN_1"/>
    <property type="match status" value="4"/>
</dbReference>
<protein>
    <recommendedName>
        <fullName evidence="10">Cadherin domain-containing protein</fullName>
    </recommendedName>
</protein>
<gene>
    <name evidence="11" type="ORF">D915_005651</name>
</gene>
<sequence length="1335" mass="148972">MLPWGVSLIFAHQIKFILALNIIFTPLGIIFAWDIPICSPDHDHHVHVCYVEEDSPVTTHLMDLTTTICPSLMEHNHSQSLRFILFPSTQPFYNYFTIRYLFDPKHSSNAPIPQLLYLKTPIDRESLCLNEIAESLSGTVTEDSLDQVFSGALSTPAKSHTGCICEKSFEWCSVYVQLALTPHHGGPQSNELLLSPIDLALNILDLFIVEVRIMDVNDHAPLFLPDRFELRISEAEQIGGRYRLPSATDKDIGRNAQFAYRLGSITANIPVLQVDSNDTRKKVSLEAGSEYFELSSNMDCSELFVTAKQPLDREKFESFHLIIEAVDMGSTSINTGSLFLTIHVVDSNDKSPVFQQNHYVFHVSEAAKPGTIVGQLVATDEDIGENGRVTYEQRAEASGQMTRRGTAVNRFHVEPVSGQIRVHSPLDREASRSVHFRVIALDHGQPLRTATASVMIVLQDINDNSPVIRIWGRTQILESSGLSLNASKLSFPLLSASGLSDAVGFSVSEALDVAAVIAFMDVYDLDAQENGDVFCTAYHESFSLQPITDYPTLLKESSGLGGPGYIAQVSNNNNIFDVRGGKKAYQIVSTRSLDRETLPVIHVPIVCKDNGTKITRSTTTLLYIQVSDVNDNPPVFNLPEVFEPAVWLNRDQYHEWFHQMQKQANNSDWMLVAQASMEIVIPELCPPNQTIVHFSAHDADEGNNALLIYDIVMSQTRGNSASEDQNEPLHLLTIHPKTGDVSIQIPLWYVSGINWYEYTVRVTDQGKPNLASSLKFSVSIRLANKAEPKMEIQPVLGQNYSPPLSADRSIIRLWLTEHQTPGTVIARATASDEDYGEAGKVKFFLSQCLQRLINNSWAVGPCPFSVNEISGLITNVRIVDRELDTNQYRITVVAQDHGKPPKKTSTEVLINILDRNDHSPQFRLPFKPCHLTGDQNLLFRMRDPTAFQTVTKSMTNQIIVHNLTRAFPEIYSSSAVFPDRTASTDALQPMIEFSALDPDEGVNGHVEYQLVPGCMGDVHGQVEYQDRKALIERTFSIDKSSGCLNLIRTIQYDEIGNQYSLHVVAKDGGTERSFSALLDLWISVEGQPNSYLELRLNLTTEHSHCLTHTSELLEEVDRNIVSEVTATIRVLMSVTTVIGALIILSIVVLFIKQPAWIFGRRRHHEQEVRNNEEIGKMDIFQCREVHNHITNAGHGIGSCQRQMCFTDSPKLGCPELLVKEPVGSITGSEFPITVFNCFPSQARPSSMLIRLESPPRKHNHRQISQKCQHQNLHLPQSHSQCSSSCLQLHLQLTSSGTGDQGCKNSVLQNRASCTECGINVAKAYHEEINGEEKII</sequence>
<dbReference type="SUPFAM" id="SSF49313">
    <property type="entry name" value="Cadherin-like"/>
    <property type="match status" value="6"/>
</dbReference>
<dbReference type="InterPro" id="IPR015919">
    <property type="entry name" value="Cadherin-like_sf"/>
</dbReference>
<organism evidence="11 12">
    <name type="scientific">Fasciola hepatica</name>
    <name type="common">Liver fluke</name>
    <dbReference type="NCBI Taxonomy" id="6192"/>
    <lineage>
        <taxon>Eukaryota</taxon>
        <taxon>Metazoa</taxon>
        <taxon>Spiralia</taxon>
        <taxon>Lophotrochozoa</taxon>
        <taxon>Platyhelminthes</taxon>
        <taxon>Trematoda</taxon>
        <taxon>Digenea</taxon>
        <taxon>Plagiorchiida</taxon>
        <taxon>Echinostomata</taxon>
        <taxon>Echinostomatoidea</taxon>
        <taxon>Fasciolidae</taxon>
        <taxon>Fasciola</taxon>
    </lineage>
</organism>
<evidence type="ECO:0000256" key="3">
    <source>
        <dbReference type="ARBA" id="ARBA00022737"/>
    </source>
</evidence>
<evidence type="ECO:0000256" key="7">
    <source>
        <dbReference type="ARBA" id="ARBA00023180"/>
    </source>
</evidence>
<dbReference type="PANTHER" id="PTHR24028:SF146">
    <property type="entry name" value="CADHERIN 96CB, ISOFORM D-RELATED"/>
    <property type="match status" value="1"/>
</dbReference>
<feature type="domain" description="Cadherin" evidence="10">
    <location>
        <begin position="355"/>
        <end position="468"/>
    </location>
</feature>
<dbReference type="GO" id="GO:0005509">
    <property type="term" value="F:calcium ion binding"/>
    <property type="evidence" value="ECO:0007669"/>
    <property type="project" value="UniProtKB-UniRule"/>
</dbReference>
<evidence type="ECO:0000259" key="10">
    <source>
        <dbReference type="PROSITE" id="PS50268"/>
    </source>
</evidence>
<feature type="domain" description="Cadherin" evidence="10">
    <location>
        <begin position="673"/>
        <end position="790"/>
    </location>
</feature>
<dbReference type="InterPro" id="IPR020894">
    <property type="entry name" value="Cadherin_CS"/>
</dbReference>
<evidence type="ECO:0000256" key="6">
    <source>
        <dbReference type="ARBA" id="ARBA00023136"/>
    </source>
</evidence>
<dbReference type="FunFam" id="2.60.40.60:FF:000092">
    <property type="entry name" value="Protocadherin 8"/>
    <property type="match status" value="1"/>
</dbReference>
<feature type="transmembrane region" description="Helical" evidence="9">
    <location>
        <begin position="1130"/>
        <end position="1151"/>
    </location>
</feature>
<dbReference type="Proteomes" id="UP000230066">
    <property type="component" value="Unassembled WGS sequence"/>
</dbReference>
<evidence type="ECO:0000256" key="4">
    <source>
        <dbReference type="ARBA" id="ARBA00022837"/>
    </source>
</evidence>
<keyword evidence="4 8" id="KW-0106">Calcium</keyword>
<keyword evidence="5 9" id="KW-1133">Transmembrane helix</keyword>
<dbReference type="CDD" id="cd11304">
    <property type="entry name" value="Cadherin_repeat"/>
    <property type="match status" value="6"/>
</dbReference>
<feature type="domain" description="Cadherin" evidence="10">
    <location>
        <begin position="990"/>
        <end position="1084"/>
    </location>
</feature>
<dbReference type="FunFam" id="2.60.40.60:FF:000020">
    <property type="entry name" value="Dachsous cadherin-related 1b"/>
    <property type="match status" value="1"/>
</dbReference>
<comment type="subcellular location">
    <subcellularLocation>
        <location evidence="1">Membrane</location>
        <topology evidence="1">Single-pass membrane protein</topology>
    </subcellularLocation>
</comment>
<dbReference type="SMART" id="SM00112">
    <property type="entry name" value="CA"/>
    <property type="match status" value="6"/>
</dbReference>
<dbReference type="PANTHER" id="PTHR24028">
    <property type="entry name" value="CADHERIN-87A"/>
    <property type="match status" value="1"/>
</dbReference>
<dbReference type="PROSITE" id="PS50268">
    <property type="entry name" value="CADHERIN_2"/>
    <property type="match status" value="6"/>
</dbReference>
<keyword evidence="7" id="KW-0325">Glycoprotein</keyword>
<evidence type="ECO:0000256" key="1">
    <source>
        <dbReference type="ARBA" id="ARBA00004167"/>
    </source>
</evidence>
<keyword evidence="3" id="KW-0677">Repeat</keyword>
<comment type="caution">
    <text evidence="11">The sequence shown here is derived from an EMBL/GenBank/DDBJ whole genome shotgun (WGS) entry which is preliminary data.</text>
</comment>
<feature type="domain" description="Cadherin" evidence="10">
    <location>
        <begin position="499"/>
        <end position="636"/>
    </location>
</feature>
<keyword evidence="2 9" id="KW-0812">Transmembrane</keyword>
<keyword evidence="12" id="KW-1185">Reference proteome</keyword>
<dbReference type="PRINTS" id="PR00205">
    <property type="entry name" value="CADHERIN"/>
</dbReference>
<dbReference type="GO" id="GO:0005886">
    <property type="term" value="C:plasma membrane"/>
    <property type="evidence" value="ECO:0007669"/>
    <property type="project" value="InterPro"/>
</dbReference>
<name>A0A4E0S0N1_FASHE</name>
<evidence type="ECO:0000313" key="11">
    <source>
        <dbReference type="EMBL" id="THD23750.1"/>
    </source>
</evidence>
<evidence type="ECO:0000313" key="12">
    <source>
        <dbReference type="Proteomes" id="UP000230066"/>
    </source>
</evidence>
<dbReference type="Pfam" id="PF00028">
    <property type="entry name" value="Cadherin"/>
    <property type="match status" value="4"/>
</dbReference>
<dbReference type="EMBL" id="JXXN02001968">
    <property type="protein sequence ID" value="THD23750.1"/>
    <property type="molecule type" value="Genomic_DNA"/>
</dbReference>
<dbReference type="GO" id="GO:0007156">
    <property type="term" value="P:homophilic cell adhesion via plasma membrane adhesion molecules"/>
    <property type="evidence" value="ECO:0007669"/>
    <property type="project" value="InterPro"/>
</dbReference>
<reference evidence="11" key="1">
    <citation type="submission" date="2019-03" db="EMBL/GenBank/DDBJ databases">
        <title>Improved annotation for the trematode Fasciola hepatica.</title>
        <authorList>
            <person name="Choi Y.-J."/>
            <person name="Martin J."/>
            <person name="Mitreva M."/>
        </authorList>
    </citation>
    <scope>NUCLEOTIDE SEQUENCE [LARGE SCALE GENOMIC DNA]</scope>
</reference>
<feature type="domain" description="Cadherin" evidence="10">
    <location>
        <begin position="807"/>
        <end position="922"/>
    </location>
</feature>
<evidence type="ECO:0000256" key="5">
    <source>
        <dbReference type="ARBA" id="ARBA00022989"/>
    </source>
</evidence>
<keyword evidence="6 9" id="KW-0472">Membrane</keyword>